<sequence length="85" mass="9808">MNQSVIFTDSLEFNTKQNTIKFTAQSMGVDIPCYISTKQLSALLNEKVEPEKAMEVAESFRFDIEEHFEEKIDAEEFDENGAVFY</sequence>
<evidence type="ECO:0000313" key="1">
    <source>
        <dbReference type="EMBL" id="RJY10526.1"/>
    </source>
</evidence>
<keyword evidence="2" id="KW-1185">Reference proteome</keyword>
<dbReference type="AlphaFoldDB" id="A0A3A6TCY9"/>
<organism evidence="1 2">
    <name type="scientific">Parashewanella spongiae</name>
    <dbReference type="NCBI Taxonomy" id="342950"/>
    <lineage>
        <taxon>Bacteria</taxon>
        <taxon>Pseudomonadati</taxon>
        <taxon>Pseudomonadota</taxon>
        <taxon>Gammaproteobacteria</taxon>
        <taxon>Alteromonadales</taxon>
        <taxon>Shewanellaceae</taxon>
        <taxon>Parashewanella</taxon>
    </lineage>
</organism>
<dbReference type="OrthoDB" id="6465020at2"/>
<accession>A0A3A6TCY9</accession>
<protein>
    <submittedName>
        <fullName evidence="1">DUF1488 domain-containing protein</fullName>
    </submittedName>
</protein>
<proteinExistence type="predicted"/>
<name>A0A3A6TCY9_9GAMM</name>
<dbReference type="SUPFAM" id="SSF160272">
    <property type="entry name" value="Shew3726-like"/>
    <property type="match status" value="1"/>
</dbReference>
<evidence type="ECO:0000313" key="2">
    <source>
        <dbReference type="Proteomes" id="UP000273022"/>
    </source>
</evidence>
<dbReference type="Pfam" id="PF07369">
    <property type="entry name" value="DUF1488"/>
    <property type="match status" value="1"/>
</dbReference>
<dbReference type="Gene3D" id="3.30.160.140">
    <property type="entry name" value="Shew3726-like"/>
    <property type="match status" value="1"/>
</dbReference>
<dbReference type="InterPro" id="IPR009962">
    <property type="entry name" value="DUF1488"/>
</dbReference>
<comment type="caution">
    <text evidence="1">The sequence shown here is derived from an EMBL/GenBank/DDBJ whole genome shotgun (WGS) entry which is preliminary data.</text>
</comment>
<gene>
    <name evidence="1" type="ORF">D5R81_14500</name>
</gene>
<dbReference type="EMBL" id="QYYH01000102">
    <property type="protein sequence ID" value="RJY10526.1"/>
    <property type="molecule type" value="Genomic_DNA"/>
</dbReference>
<dbReference type="Proteomes" id="UP000273022">
    <property type="component" value="Unassembled WGS sequence"/>
</dbReference>
<dbReference type="RefSeq" id="WP_121854354.1">
    <property type="nucleotide sequence ID" value="NZ_CP037952.1"/>
</dbReference>
<dbReference type="InterPro" id="IPR036692">
    <property type="entry name" value="Shew3726-like_sf"/>
</dbReference>
<reference evidence="1 2" key="1">
    <citation type="submission" date="2018-09" db="EMBL/GenBank/DDBJ databases">
        <title>Phylogeny of the Shewanellaceae, and recommendation for two new genera, Pseudoshewanella and Parashewanella.</title>
        <authorList>
            <person name="Wang G."/>
        </authorList>
    </citation>
    <scope>NUCLEOTIDE SEQUENCE [LARGE SCALE GENOMIC DNA]</scope>
    <source>
        <strain evidence="1 2">KCTC 22492</strain>
    </source>
</reference>